<proteinExistence type="predicted"/>
<sequence length="176" mass="20952">ISRDVDSMLAFPTSLRALRTALYYCPTLEHRRHIQTNLHLERRIQYLGPDYQIRQRTLMLRDIPHLYLGSIPGIHDCSLYIFFPRLWQEDFKFTSLTQEQMLRFTDHAMWESISQHVPSDVLHHLPSSYRASQHKAAAYSQEMRTGPSDQMHRRSRTYLLQPQFLGPIWETLTQRV</sequence>
<dbReference type="AlphaFoldDB" id="A0A0C3CSA1"/>
<keyword evidence="2" id="KW-1185">Reference proteome</keyword>
<dbReference type="OrthoDB" id="5369347at2759"/>
<feature type="non-terminal residue" evidence="1">
    <location>
        <position position="1"/>
    </location>
</feature>
<dbReference type="EMBL" id="KN832920">
    <property type="protein sequence ID" value="KIM92552.1"/>
    <property type="molecule type" value="Genomic_DNA"/>
</dbReference>
<dbReference type="STRING" id="913774.A0A0C3CSA1"/>
<name>A0A0C3CSA1_OIDMZ</name>
<reference evidence="2" key="2">
    <citation type="submission" date="2015-01" db="EMBL/GenBank/DDBJ databases">
        <title>Evolutionary Origins and Diversification of the Mycorrhizal Mutualists.</title>
        <authorList>
            <consortium name="DOE Joint Genome Institute"/>
            <consortium name="Mycorrhizal Genomics Consortium"/>
            <person name="Kohler A."/>
            <person name="Kuo A."/>
            <person name="Nagy L.G."/>
            <person name="Floudas D."/>
            <person name="Copeland A."/>
            <person name="Barry K.W."/>
            <person name="Cichocki N."/>
            <person name="Veneault-Fourrey C."/>
            <person name="LaButti K."/>
            <person name="Lindquist E.A."/>
            <person name="Lipzen A."/>
            <person name="Lundell T."/>
            <person name="Morin E."/>
            <person name="Murat C."/>
            <person name="Riley R."/>
            <person name="Ohm R."/>
            <person name="Sun H."/>
            <person name="Tunlid A."/>
            <person name="Henrissat B."/>
            <person name="Grigoriev I.V."/>
            <person name="Hibbett D.S."/>
            <person name="Martin F."/>
        </authorList>
    </citation>
    <scope>NUCLEOTIDE SEQUENCE [LARGE SCALE GENOMIC DNA]</scope>
    <source>
        <strain evidence="2">Zn</strain>
    </source>
</reference>
<dbReference type="InParanoid" id="A0A0C3CSA1"/>
<evidence type="ECO:0000313" key="2">
    <source>
        <dbReference type="Proteomes" id="UP000054321"/>
    </source>
</evidence>
<evidence type="ECO:0000313" key="1">
    <source>
        <dbReference type="EMBL" id="KIM92552.1"/>
    </source>
</evidence>
<dbReference type="HOGENOM" id="CLU_1528782_0_0_1"/>
<dbReference type="Proteomes" id="UP000054321">
    <property type="component" value="Unassembled WGS sequence"/>
</dbReference>
<feature type="non-terminal residue" evidence="1">
    <location>
        <position position="176"/>
    </location>
</feature>
<gene>
    <name evidence="1" type="ORF">OIDMADRAFT_63700</name>
</gene>
<accession>A0A0C3CSA1</accession>
<reference evidence="1 2" key="1">
    <citation type="submission" date="2014-04" db="EMBL/GenBank/DDBJ databases">
        <authorList>
            <consortium name="DOE Joint Genome Institute"/>
            <person name="Kuo A."/>
            <person name="Martino E."/>
            <person name="Perotto S."/>
            <person name="Kohler A."/>
            <person name="Nagy L.G."/>
            <person name="Floudas D."/>
            <person name="Copeland A."/>
            <person name="Barry K.W."/>
            <person name="Cichocki N."/>
            <person name="Veneault-Fourrey C."/>
            <person name="LaButti K."/>
            <person name="Lindquist E.A."/>
            <person name="Lipzen A."/>
            <person name="Lundell T."/>
            <person name="Morin E."/>
            <person name="Murat C."/>
            <person name="Sun H."/>
            <person name="Tunlid A."/>
            <person name="Henrissat B."/>
            <person name="Grigoriev I.V."/>
            <person name="Hibbett D.S."/>
            <person name="Martin F."/>
            <person name="Nordberg H.P."/>
            <person name="Cantor M.N."/>
            <person name="Hua S.X."/>
        </authorList>
    </citation>
    <scope>NUCLEOTIDE SEQUENCE [LARGE SCALE GENOMIC DNA]</scope>
    <source>
        <strain evidence="1 2">Zn</strain>
    </source>
</reference>
<protein>
    <submittedName>
        <fullName evidence="1">Uncharacterized protein</fullName>
    </submittedName>
</protein>
<organism evidence="1 2">
    <name type="scientific">Oidiodendron maius (strain Zn)</name>
    <dbReference type="NCBI Taxonomy" id="913774"/>
    <lineage>
        <taxon>Eukaryota</taxon>
        <taxon>Fungi</taxon>
        <taxon>Dikarya</taxon>
        <taxon>Ascomycota</taxon>
        <taxon>Pezizomycotina</taxon>
        <taxon>Leotiomycetes</taxon>
        <taxon>Leotiomycetes incertae sedis</taxon>
        <taxon>Myxotrichaceae</taxon>
        <taxon>Oidiodendron</taxon>
    </lineage>
</organism>